<dbReference type="PANTHER" id="PTHR24637">
    <property type="entry name" value="COLLAGEN"/>
    <property type="match status" value="1"/>
</dbReference>
<evidence type="ECO:0000313" key="3">
    <source>
        <dbReference type="Proteomes" id="UP001549799"/>
    </source>
</evidence>
<evidence type="ECO:0000256" key="1">
    <source>
        <dbReference type="SAM" id="MobiDB-lite"/>
    </source>
</evidence>
<keyword evidence="3" id="KW-1185">Reference proteome</keyword>
<sequence length="159" mass="16293">IQGNDGATGATGADGAQGATGATGVQGATGATGVQGIQGDSGAQGIQGNTGATGAKGDKGDAGQDVKGGSFTRAIRSTSTSTTLGPNDFTLIVYGKDHVISFPGTANIGQVYIIKTIDDRNETNINYINEKGQSKNVLEKEKTYWFQFDGVNWQQISSN</sequence>
<feature type="region of interest" description="Disordered" evidence="1">
    <location>
        <begin position="33"/>
        <end position="80"/>
    </location>
</feature>
<accession>A0ABV2SWW3</accession>
<dbReference type="Proteomes" id="UP001549799">
    <property type="component" value="Unassembled WGS sequence"/>
</dbReference>
<name>A0ABV2SWW3_9FLAO</name>
<dbReference type="Pfam" id="PF01391">
    <property type="entry name" value="Collagen"/>
    <property type="match status" value="1"/>
</dbReference>
<dbReference type="InterPro" id="IPR008160">
    <property type="entry name" value="Collagen"/>
</dbReference>
<reference evidence="2 3" key="1">
    <citation type="submission" date="2024-07" db="EMBL/GenBank/DDBJ databases">
        <title>The genome sequence of type strain Sediminicola arcticus GDMCC 1.2805.</title>
        <authorList>
            <person name="Liu Y."/>
        </authorList>
    </citation>
    <scope>NUCLEOTIDE SEQUENCE [LARGE SCALE GENOMIC DNA]</scope>
    <source>
        <strain evidence="2 3">GDMCC 1.2805</strain>
    </source>
</reference>
<proteinExistence type="predicted"/>
<comment type="caution">
    <text evidence="2">The sequence shown here is derived from an EMBL/GenBank/DDBJ whole genome shotgun (WGS) entry which is preliminary data.</text>
</comment>
<feature type="non-terminal residue" evidence="2">
    <location>
        <position position="1"/>
    </location>
</feature>
<gene>
    <name evidence="2" type="ORF">ABXZ36_13320</name>
</gene>
<dbReference type="EMBL" id="JBEXAE010000006">
    <property type="protein sequence ID" value="MET6991627.1"/>
    <property type="molecule type" value="Genomic_DNA"/>
</dbReference>
<dbReference type="PANTHER" id="PTHR24637:SF421">
    <property type="entry name" value="CUTICLE COLLAGEN DPY-2"/>
    <property type="match status" value="1"/>
</dbReference>
<protein>
    <submittedName>
        <fullName evidence="2">Collagen-like protein</fullName>
    </submittedName>
</protein>
<organism evidence="2 3">
    <name type="scientific">Sediminicola arcticus</name>
    <dbReference type="NCBI Taxonomy" id="1574308"/>
    <lineage>
        <taxon>Bacteria</taxon>
        <taxon>Pseudomonadati</taxon>
        <taxon>Bacteroidota</taxon>
        <taxon>Flavobacteriia</taxon>
        <taxon>Flavobacteriales</taxon>
        <taxon>Flavobacteriaceae</taxon>
        <taxon>Sediminicola</taxon>
    </lineage>
</organism>
<evidence type="ECO:0000313" key="2">
    <source>
        <dbReference type="EMBL" id="MET6991627.1"/>
    </source>
</evidence>